<accession>A0A0A9E2J8</accession>
<sequence>MAAPTTLTAIFHAFELPLPRPPAGGIGGAIAPFGPGAGAISLEFTTMEKCPRRVVAHTLVASKSWNCGTPSRSNHTHRGAGPPGGTALTLLKLTVIGLPDVTILSSCNPTADKLAAS</sequence>
<organism evidence="1">
    <name type="scientific">Arundo donax</name>
    <name type="common">Giant reed</name>
    <name type="synonym">Donax arundinaceus</name>
    <dbReference type="NCBI Taxonomy" id="35708"/>
    <lineage>
        <taxon>Eukaryota</taxon>
        <taxon>Viridiplantae</taxon>
        <taxon>Streptophyta</taxon>
        <taxon>Embryophyta</taxon>
        <taxon>Tracheophyta</taxon>
        <taxon>Spermatophyta</taxon>
        <taxon>Magnoliopsida</taxon>
        <taxon>Liliopsida</taxon>
        <taxon>Poales</taxon>
        <taxon>Poaceae</taxon>
        <taxon>PACMAD clade</taxon>
        <taxon>Arundinoideae</taxon>
        <taxon>Arundineae</taxon>
        <taxon>Arundo</taxon>
    </lineage>
</organism>
<protein>
    <submittedName>
        <fullName evidence="1">Uncharacterized protein</fullName>
    </submittedName>
</protein>
<name>A0A0A9E2J8_ARUDO</name>
<reference evidence="1" key="1">
    <citation type="submission" date="2014-09" db="EMBL/GenBank/DDBJ databases">
        <authorList>
            <person name="Magalhaes I.L.F."/>
            <person name="Oliveira U."/>
            <person name="Santos F.R."/>
            <person name="Vidigal T.H.D.A."/>
            <person name="Brescovit A.D."/>
            <person name="Santos A.J."/>
        </authorList>
    </citation>
    <scope>NUCLEOTIDE SEQUENCE</scope>
    <source>
        <tissue evidence="1">Shoot tissue taken approximately 20 cm above the soil surface</tissue>
    </source>
</reference>
<dbReference type="EMBL" id="GBRH01203614">
    <property type="protein sequence ID" value="JAD94281.1"/>
    <property type="molecule type" value="Transcribed_RNA"/>
</dbReference>
<evidence type="ECO:0000313" key="1">
    <source>
        <dbReference type="EMBL" id="JAD94281.1"/>
    </source>
</evidence>
<reference evidence="1" key="2">
    <citation type="journal article" date="2015" name="Data Brief">
        <title>Shoot transcriptome of the giant reed, Arundo donax.</title>
        <authorList>
            <person name="Barrero R.A."/>
            <person name="Guerrero F.D."/>
            <person name="Moolhuijzen P."/>
            <person name="Goolsby J.A."/>
            <person name="Tidwell J."/>
            <person name="Bellgard S.E."/>
            <person name="Bellgard M.I."/>
        </authorList>
    </citation>
    <scope>NUCLEOTIDE SEQUENCE</scope>
    <source>
        <tissue evidence="1">Shoot tissue taken approximately 20 cm above the soil surface</tissue>
    </source>
</reference>
<proteinExistence type="predicted"/>
<dbReference type="AlphaFoldDB" id="A0A0A9E2J8"/>